<evidence type="ECO:0000256" key="2">
    <source>
        <dbReference type="ARBA" id="ARBA00022840"/>
    </source>
</evidence>
<dbReference type="EMBL" id="WHPN01000291">
    <property type="protein sequence ID" value="KAF4408096.1"/>
    <property type="molecule type" value="Genomic_DNA"/>
</dbReference>
<evidence type="ECO:0000313" key="6">
    <source>
        <dbReference type="Proteomes" id="UP000621266"/>
    </source>
</evidence>
<dbReference type="InterPro" id="IPR027417">
    <property type="entry name" value="P-loop_NTPase"/>
</dbReference>
<keyword evidence="2" id="KW-0067">ATP-binding</keyword>
<dbReference type="RefSeq" id="WP_156206418.1">
    <property type="nucleotide sequence ID" value="NZ_WHPN01000291.1"/>
</dbReference>
<dbReference type="SUPFAM" id="SSF52540">
    <property type="entry name" value="P-loop containing nucleoside triphosphate hydrolases"/>
    <property type="match status" value="1"/>
</dbReference>
<evidence type="ECO:0000259" key="4">
    <source>
        <dbReference type="Pfam" id="PF13191"/>
    </source>
</evidence>
<dbReference type="PANTHER" id="PTHR16305:SF35">
    <property type="entry name" value="TRANSCRIPTIONAL ACTIVATOR DOMAIN"/>
    <property type="match status" value="1"/>
</dbReference>
<dbReference type="Proteomes" id="UP000621266">
    <property type="component" value="Unassembled WGS sequence"/>
</dbReference>
<keyword evidence="6" id="KW-1185">Reference proteome</keyword>
<reference evidence="5 6" key="1">
    <citation type="submission" date="2019-10" db="EMBL/GenBank/DDBJ databases">
        <title>Streptomyces tenebrisbrunneis sp.nov., an endogenous actinomycete isolated from of Lycium ruthenicum.</title>
        <authorList>
            <person name="Ma L."/>
        </authorList>
    </citation>
    <scope>NUCLEOTIDE SEQUENCE [LARGE SCALE GENOMIC DNA]</scope>
    <source>
        <strain evidence="5 6">TRM 66187</strain>
    </source>
</reference>
<organism evidence="5 6">
    <name type="scientific">Streptomyces lycii</name>
    <dbReference type="NCBI Taxonomy" id="2654337"/>
    <lineage>
        <taxon>Bacteria</taxon>
        <taxon>Bacillati</taxon>
        <taxon>Actinomycetota</taxon>
        <taxon>Actinomycetes</taxon>
        <taxon>Kitasatosporales</taxon>
        <taxon>Streptomycetaceae</taxon>
        <taxon>Streptomyces</taxon>
    </lineage>
</organism>
<dbReference type="PANTHER" id="PTHR16305">
    <property type="entry name" value="TESTICULAR SOLUBLE ADENYLYL CYCLASE"/>
    <property type="match status" value="1"/>
</dbReference>
<feature type="region of interest" description="Disordered" evidence="3">
    <location>
        <begin position="911"/>
        <end position="1029"/>
    </location>
</feature>
<dbReference type="Pfam" id="PF13191">
    <property type="entry name" value="AAA_16"/>
    <property type="match status" value="1"/>
</dbReference>
<keyword evidence="1" id="KW-0547">Nucleotide-binding</keyword>
<feature type="compositionally biased region" description="Basic and acidic residues" evidence="3">
    <location>
        <begin position="961"/>
        <end position="978"/>
    </location>
</feature>
<proteinExistence type="predicted"/>
<feature type="domain" description="Orc1-like AAA ATPase" evidence="4">
    <location>
        <begin position="5"/>
        <end position="179"/>
    </location>
</feature>
<name>A0ABQ7FJX9_9ACTN</name>
<evidence type="ECO:0000256" key="1">
    <source>
        <dbReference type="ARBA" id="ARBA00022741"/>
    </source>
</evidence>
<gene>
    <name evidence="5" type="ORF">GCU69_16165</name>
</gene>
<protein>
    <submittedName>
        <fullName evidence="5">AAA family ATPase</fullName>
    </submittedName>
</protein>
<accession>A0ABQ7FJX9</accession>
<dbReference type="InterPro" id="IPR041664">
    <property type="entry name" value="AAA_16"/>
</dbReference>
<comment type="caution">
    <text evidence="5">The sequence shown here is derived from an EMBL/GenBank/DDBJ whole genome shotgun (WGS) entry which is preliminary data.</text>
</comment>
<feature type="compositionally biased region" description="Basic and acidic residues" evidence="3">
    <location>
        <begin position="997"/>
        <end position="1017"/>
    </location>
</feature>
<evidence type="ECO:0000313" key="5">
    <source>
        <dbReference type="EMBL" id="KAF4408096.1"/>
    </source>
</evidence>
<feature type="compositionally biased region" description="Low complexity" evidence="3">
    <location>
        <begin position="944"/>
        <end position="960"/>
    </location>
</feature>
<sequence length="1208" mass="128101">MTPALLGREHPAGLLRAAIARTAESHGGLVLVTGEAGIGKTALVTGAAEEARRQGALVLGGSCWDSESAPGHWPWVQVVRALRLGARPEEWSAAEAVAGRGLAVLLGEAPARPADTPAAGPAAVEEFQLFDAVTSALVSVSRSRPVVVVLDDLHWSDTASLRLLEFAAQHTWFERLLLIGTYRDVEVESPGHPLRGPMTPLTAKAATVTLTGLGPEETGALMARTAGRAPDPELVAAVHRRTGGNPFFVEQTARLWHSGSSVTAVAPGVRDALRRRLSLLSEPVARLLSTAAVLGGEFQRQVLAATAAAPVPQVDRLLDEAVAARLVTARGAGRFAFAHDLVRETLYESLGEGEAARLHAEVVRAVDRTPALADRVLPADLAHHAHLAGPELPPDRALTLLVAAARDAGGRLAVDEVIGHLRRAHALAGAAGEPRRRIVTALDLGEQLLHEGSRAEAWRYCRDAADQARELGDADLLARVALTLHRQTDLRDPDQERLKTELLAEAHRLTAPGSAADGADSAALARRDESFADVLVRELTVRSTALARRGGDDDALEFSLWARHNAIWGPGSAPERLTLIDELIDLARRTGDQDMEVFAKSFRWVALLEQGDPRCLEQFHALLRLAERSGTPRARFASTVDGAIVAAFRGGFPETETLLERTLAEFDHDHPQVRAMVDHVRWSALLHQGRFGELPALHRAMSESGHPHPGLPAAVTAVELGDLDSALRHHEEVMAAAAATGGEPYPREWAPLWLRCRAQTAALARDPELCEQARAAIAPYAGQWAVSLYGCDIQGPMALWSALLDAAQERWDDAVEGYGEALRSAARLDARPWSVDARIGLAGALLGRGGAGDAARARELLDEAVREAGELGMRHIPGRVRELWAAAGHGAAAGAPAGTAGGTAGGLCVRGRAGAGEPGRGEAGPEETGPGEAGAGEAGRRSPEAAADGAPGAAARTPGEAGRDGPRAAAARPERDASRAAAAGPERDASRAAAAGPERDGPRRDRPDRDASRRDGAQGRSRRVGPERTGVFRREAEVWTLTYGGRTAHAPDAKGLRDLHTLLSRPGTDTPCAVLLNPAGGDVVVAARSMGGDPVLDEEAKARYRRRLDRLDTEIDRAAAAGDDARAAAYDRERAALLEELRAAAGLAGRDRRLGDEAERARKTVTARIRDSLRKLDRLHPPLAAHLRATVTTGVACCYTPDGTVWRL</sequence>
<evidence type="ECO:0000256" key="3">
    <source>
        <dbReference type="SAM" id="MobiDB-lite"/>
    </source>
</evidence>
<feature type="compositionally biased region" description="Gly residues" evidence="3">
    <location>
        <begin position="913"/>
        <end position="922"/>
    </location>
</feature>